<comment type="similarity">
    <text evidence="2">Belongs to the binding-protein-dependent transport system permease family. FecCD subfamily.</text>
</comment>
<gene>
    <name evidence="9" type="ORF">ENM60_06450</name>
</gene>
<proteinExistence type="inferred from homology"/>
<feature type="transmembrane region" description="Helical" evidence="8">
    <location>
        <begin position="81"/>
        <end position="100"/>
    </location>
</feature>
<evidence type="ECO:0000256" key="3">
    <source>
        <dbReference type="ARBA" id="ARBA00022448"/>
    </source>
</evidence>
<organism evidence="9">
    <name type="scientific">Thermogladius calderae</name>
    <dbReference type="NCBI Taxonomy" id="1200300"/>
    <lineage>
        <taxon>Archaea</taxon>
        <taxon>Thermoproteota</taxon>
        <taxon>Thermoprotei</taxon>
        <taxon>Desulfurococcales</taxon>
        <taxon>Desulfurococcaceae</taxon>
        <taxon>Thermogladius</taxon>
    </lineage>
</organism>
<feature type="transmembrane region" description="Helical" evidence="8">
    <location>
        <begin position="112"/>
        <end position="136"/>
    </location>
</feature>
<dbReference type="InterPro" id="IPR037294">
    <property type="entry name" value="ABC_BtuC-like"/>
</dbReference>
<comment type="caution">
    <text evidence="9">The sequence shown here is derived from an EMBL/GenBank/DDBJ whole genome shotgun (WGS) entry which is preliminary data.</text>
</comment>
<dbReference type="PANTHER" id="PTHR30472">
    <property type="entry name" value="FERRIC ENTEROBACTIN TRANSPORT SYSTEM PERMEASE PROTEIN"/>
    <property type="match status" value="1"/>
</dbReference>
<feature type="transmembrane region" description="Helical" evidence="8">
    <location>
        <begin position="301"/>
        <end position="322"/>
    </location>
</feature>
<dbReference type="GO" id="GO:0033214">
    <property type="term" value="P:siderophore-iron import into cell"/>
    <property type="evidence" value="ECO:0007669"/>
    <property type="project" value="TreeGrafter"/>
</dbReference>
<evidence type="ECO:0000313" key="9">
    <source>
        <dbReference type="EMBL" id="HHP68400.1"/>
    </source>
</evidence>
<dbReference type="SUPFAM" id="SSF81345">
    <property type="entry name" value="ABC transporter involved in vitamin B12 uptake, BtuC"/>
    <property type="match status" value="1"/>
</dbReference>
<dbReference type="Pfam" id="PF01032">
    <property type="entry name" value="FecCD"/>
    <property type="match status" value="1"/>
</dbReference>
<dbReference type="EMBL" id="DRYK01000084">
    <property type="protein sequence ID" value="HHP68400.1"/>
    <property type="molecule type" value="Genomic_DNA"/>
</dbReference>
<dbReference type="PANTHER" id="PTHR30472:SF25">
    <property type="entry name" value="ABC TRANSPORTER PERMEASE PROTEIN MJ0876-RELATED"/>
    <property type="match status" value="1"/>
</dbReference>
<dbReference type="GO" id="GO:0022857">
    <property type="term" value="F:transmembrane transporter activity"/>
    <property type="evidence" value="ECO:0007669"/>
    <property type="project" value="InterPro"/>
</dbReference>
<keyword evidence="4" id="KW-1003">Cell membrane</keyword>
<evidence type="ECO:0000256" key="5">
    <source>
        <dbReference type="ARBA" id="ARBA00022692"/>
    </source>
</evidence>
<feature type="transmembrane region" description="Helical" evidence="8">
    <location>
        <begin position="48"/>
        <end position="69"/>
    </location>
</feature>
<protein>
    <submittedName>
        <fullName evidence="9">Iron ABC transporter permease</fullName>
    </submittedName>
</protein>
<evidence type="ECO:0000256" key="6">
    <source>
        <dbReference type="ARBA" id="ARBA00022989"/>
    </source>
</evidence>
<feature type="transmembrane region" description="Helical" evidence="8">
    <location>
        <begin position="237"/>
        <end position="259"/>
    </location>
</feature>
<feature type="transmembrane region" description="Helical" evidence="8">
    <location>
        <begin position="187"/>
        <end position="206"/>
    </location>
</feature>
<evidence type="ECO:0000256" key="1">
    <source>
        <dbReference type="ARBA" id="ARBA00004651"/>
    </source>
</evidence>
<evidence type="ECO:0000256" key="2">
    <source>
        <dbReference type="ARBA" id="ARBA00007935"/>
    </source>
</evidence>
<evidence type="ECO:0000256" key="7">
    <source>
        <dbReference type="ARBA" id="ARBA00023136"/>
    </source>
</evidence>
<keyword evidence="6 8" id="KW-1133">Transmembrane helix</keyword>
<keyword evidence="5 8" id="KW-0812">Transmembrane</keyword>
<dbReference type="GO" id="GO:0005886">
    <property type="term" value="C:plasma membrane"/>
    <property type="evidence" value="ECO:0007669"/>
    <property type="project" value="UniProtKB-SubCell"/>
</dbReference>
<reference evidence="9" key="1">
    <citation type="journal article" date="2020" name="mSystems">
        <title>Genome- and Community-Level Interaction Insights into Carbon Utilization and Element Cycling Functions of Hydrothermarchaeota in Hydrothermal Sediment.</title>
        <authorList>
            <person name="Zhou Z."/>
            <person name="Liu Y."/>
            <person name="Xu W."/>
            <person name="Pan J."/>
            <person name="Luo Z.H."/>
            <person name="Li M."/>
        </authorList>
    </citation>
    <scope>NUCLEOTIDE SEQUENCE [LARGE SCALE GENOMIC DNA]</scope>
    <source>
        <strain evidence="9">SpSt-110</strain>
    </source>
</reference>
<feature type="transmembrane region" description="Helical" evidence="8">
    <location>
        <begin position="271"/>
        <end position="289"/>
    </location>
</feature>
<feature type="transmembrane region" description="Helical" evidence="8">
    <location>
        <begin position="142"/>
        <end position="166"/>
    </location>
</feature>
<evidence type="ECO:0000256" key="4">
    <source>
        <dbReference type="ARBA" id="ARBA00022475"/>
    </source>
</evidence>
<dbReference type="Gene3D" id="1.10.3470.10">
    <property type="entry name" value="ABC transporter involved in vitamin B12 uptake, BtuC"/>
    <property type="match status" value="1"/>
</dbReference>
<sequence length="327" mass="34612">MSLGVINVTAIDALKILISRVPILNNYVNASSISPDAVPVLMFRLRRVLVAIAAGVILGAGGATMQAVLRNPMASPFTLGISQAAALGVAVASILGVGAYTRHMLLSFANPYILPVFAFASSLIQVAVILALAYRAKLSERALILASIAMSFFYQALLSLLQYLFMNELQIALVVFWMYGDLGRADWVATQIMLVSAVILAVYYFTRSLDLDVVSLGDDVASSSGVNPRILRLEATVVSALGASIATSFVGVLAFLCLITPHIARLVIGSSHRYLVPASMLTGALLLLLADDAGRVLMSPVTLPVGIVLSFIGAPLLIVLLISRRGE</sequence>
<name>A0A7J3Y0D8_9CREN</name>
<keyword evidence="7 8" id="KW-0472">Membrane</keyword>
<dbReference type="AlphaFoldDB" id="A0A7J3Y0D8"/>
<dbReference type="InterPro" id="IPR000522">
    <property type="entry name" value="ABC_transptr_permease_BtuC"/>
</dbReference>
<accession>A0A7J3Y0D8</accession>
<dbReference type="CDD" id="cd06550">
    <property type="entry name" value="TM_ABC_iron-siderophores_like"/>
    <property type="match status" value="1"/>
</dbReference>
<comment type="subcellular location">
    <subcellularLocation>
        <location evidence="1">Cell membrane</location>
        <topology evidence="1">Multi-pass membrane protein</topology>
    </subcellularLocation>
</comment>
<keyword evidence="3" id="KW-0813">Transport</keyword>
<evidence type="ECO:0000256" key="8">
    <source>
        <dbReference type="SAM" id="Phobius"/>
    </source>
</evidence>